<dbReference type="GO" id="GO:0008146">
    <property type="term" value="F:sulfotransferase activity"/>
    <property type="evidence" value="ECO:0007669"/>
    <property type="project" value="InterPro"/>
</dbReference>
<dbReference type="OrthoDB" id="10561473at2759"/>
<dbReference type="PANTHER" id="PTHR45964:SF9">
    <property type="entry name" value="SULFOTRANSFERASE"/>
    <property type="match status" value="1"/>
</dbReference>
<organism evidence="3 4">
    <name type="scientific">Stichopus japonicus</name>
    <name type="common">Sea cucumber</name>
    <dbReference type="NCBI Taxonomy" id="307972"/>
    <lineage>
        <taxon>Eukaryota</taxon>
        <taxon>Metazoa</taxon>
        <taxon>Echinodermata</taxon>
        <taxon>Eleutherozoa</taxon>
        <taxon>Echinozoa</taxon>
        <taxon>Holothuroidea</taxon>
        <taxon>Aspidochirotacea</taxon>
        <taxon>Aspidochirotida</taxon>
        <taxon>Stichopodidae</taxon>
        <taxon>Apostichopus</taxon>
    </lineage>
</organism>
<dbReference type="PANTHER" id="PTHR45964">
    <property type="entry name" value="WSCD FAMILY MEMBER CG9164"/>
    <property type="match status" value="1"/>
</dbReference>
<name>A0A2G8KM29_STIJA</name>
<dbReference type="Gene3D" id="3.40.50.300">
    <property type="entry name" value="P-loop containing nucleotide triphosphate hydrolases"/>
    <property type="match status" value="1"/>
</dbReference>
<sequence>MDQSPTTFKELNLLAEAVVTYHGNIVDVNVDKYIENYKHTTFDILACFDDKNREPVTIPASLPIIPIIASARSGNRFIRTCLKDIAEENILAFNRAHGTSLGKHGPTIRLQVHDDDTISQHKEGAILLIRNPRDVIISDFFHHHCVLSNQEVVIVTEWIRNKTATWTDWIDKSIDQWKTIYLDWLEKSERILIVYSEDVAKSPIREFARMLVFLNQTVSLEQIQCGYAQNQWDPYRYLDFEPHLPQELLQPAIDILNKALTDKGASPLPTYANTYL</sequence>
<gene>
    <name evidence="3" type="ORF">BSL78_14060</name>
</gene>
<feature type="domain" description="Sulfotransferase" evidence="2">
    <location>
        <begin position="126"/>
        <end position="224"/>
    </location>
</feature>
<dbReference type="SUPFAM" id="SSF52540">
    <property type="entry name" value="P-loop containing nucleoside triphosphate hydrolases"/>
    <property type="match status" value="1"/>
</dbReference>
<dbReference type="EMBL" id="MRZV01000483">
    <property type="protein sequence ID" value="PIK49069.1"/>
    <property type="molecule type" value="Genomic_DNA"/>
</dbReference>
<evidence type="ECO:0000256" key="1">
    <source>
        <dbReference type="ARBA" id="ARBA00010236"/>
    </source>
</evidence>
<evidence type="ECO:0000313" key="4">
    <source>
        <dbReference type="Proteomes" id="UP000230750"/>
    </source>
</evidence>
<comment type="similarity">
    <text evidence="1">Belongs to the WSCD family.</text>
</comment>
<dbReference type="InterPro" id="IPR027417">
    <property type="entry name" value="P-loop_NTPase"/>
</dbReference>
<dbReference type="Pfam" id="PF00685">
    <property type="entry name" value="Sulfotransfer_1"/>
    <property type="match status" value="1"/>
</dbReference>
<dbReference type="STRING" id="307972.A0A2G8KM29"/>
<dbReference type="AlphaFoldDB" id="A0A2G8KM29"/>
<keyword evidence="4" id="KW-1185">Reference proteome</keyword>
<dbReference type="InterPro" id="IPR051589">
    <property type="entry name" value="Sialate-O-sulfotransferase"/>
</dbReference>
<dbReference type="InterPro" id="IPR000863">
    <property type="entry name" value="Sulfotransferase_dom"/>
</dbReference>
<dbReference type="Proteomes" id="UP000230750">
    <property type="component" value="Unassembled WGS sequence"/>
</dbReference>
<accession>A0A2G8KM29</accession>
<comment type="caution">
    <text evidence="3">The sequence shown here is derived from an EMBL/GenBank/DDBJ whole genome shotgun (WGS) entry which is preliminary data.</text>
</comment>
<evidence type="ECO:0000313" key="3">
    <source>
        <dbReference type="EMBL" id="PIK49069.1"/>
    </source>
</evidence>
<proteinExistence type="inferred from homology"/>
<evidence type="ECO:0000259" key="2">
    <source>
        <dbReference type="Pfam" id="PF00685"/>
    </source>
</evidence>
<reference evidence="3 4" key="1">
    <citation type="journal article" date="2017" name="PLoS Biol.">
        <title>The sea cucumber genome provides insights into morphological evolution and visceral regeneration.</title>
        <authorList>
            <person name="Zhang X."/>
            <person name="Sun L."/>
            <person name="Yuan J."/>
            <person name="Sun Y."/>
            <person name="Gao Y."/>
            <person name="Zhang L."/>
            <person name="Li S."/>
            <person name="Dai H."/>
            <person name="Hamel J.F."/>
            <person name="Liu C."/>
            <person name="Yu Y."/>
            <person name="Liu S."/>
            <person name="Lin W."/>
            <person name="Guo K."/>
            <person name="Jin S."/>
            <person name="Xu P."/>
            <person name="Storey K.B."/>
            <person name="Huan P."/>
            <person name="Zhang T."/>
            <person name="Zhou Y."/>
            <person name="Zhang J."/>
            <person name="Lin C."/>
            <person name="Li X."/>
            <person name="Xing L."/>
            <person name="Huo D."/>
            <person name="Sun M."/>
            <person name="Wang L."/>
            <person name="Mercier A."/>
            <person name="Li F."/>
            <person name="Yang H."/>
            <person name="Xiang J."/>
        </authorList>
    </citation>
    <scope>NUCLEOTIDE SEQUENCE [LARGE SCALE GENOMIC DNA]</scope>
    <source>
        <strain evidence="3">Shaxun</strain>
        <tissue evidence="3">Muscle</tissue>
    </source>
</reference>
<protein>
    <submittedName>
        <fullName evidence="3">Putative WSC domain-containing protein 1-like</fullName>
    </submittedName>
</protein>